<keyword evidence="2" id="KW-0732">Signal</keyword>
<dbReference type="InterPro" id="IPR000757">
    <property type="entry name" value="Beta-glucanase-like"/>
</dbReference>
<dbReference type="InterPro" id="IPR050546">
    <property type="entry name" value="Glycosyl_Hydrlase_16"/>
</dbReference>
<dbReference type="OrthoDB" id="4781at2759"/>
<accession>A0A6P7GRP2</accession>
<evidence type="ECO:0000313" key="4">
    <source>
        <dbReference type="EnsemblMetazoa" id="XP_050515645.1"/>
    </source>
</evidence>
<dbReference type="InterPro" id="IPR013320">
    <property type="entry name" value="ConA-like_dom_sf"/>
</dbReference>
<dbReference type="PANTHER" id="PTHR10963">
    <property type="entry name" value="GLYCOSYL HYDROLASE-RELATED"/>
    <property type="match status" value="1"/>
</dbReference>
<evidence type="ECO:0000259" key="3">
    <source>
        <dbReference type="PROSITE" id="PS51762"/>
    </source>
</evidence>
<dbReference type="AlphaFoldDB" id="A0A6P7GRP2"/>
<dbReference type="RefSeq" id="XP_028152204.1">
    <property type="nucleotide sequence ID" value="XM_028296403.1"/>
</dbReference>
<dbReference type="PROSITE" id="PS51762">
    <property type="entry name" value="GH16_2"/>
    <property type="match status" value="1"/>
</dbReference>
<dbReference type="CDD" id="cd08024">
    <property type="entry name" value="GH16_CCF"/>
    <property type="match status" value="1"/>
</dbReference>
<dbReference type="Proteomes" id="UP001652700">
    <property type="component" value="Unplaced"/>
</dbReference>
<dbReference type="InParanoid" id="A0A6P7GRP2"/>
<keyword evidence="5" id="KW-1185">Reference proteome</keyword>
<reference evidence="4" key="2">
    <citation type="submission" date="2025-05" db="UniProtKB">
        <authorList>
            <consortium name="EnsemblMetazoa"/>
        </authorList>
    </citation>
    <scope>IDENTIFICATION</scope>
</reference>
<dbReference type="Pfam" id="PF00722">
    <property type="entry name" value="Glyco_hydro_16"/>
    <property type="match status" value="1"/>
</dbReference>
<feature type="domain" description="GH16" evidence="3">
    <location>
        <begin position="26"/>
        <end position="374"/>
    </location>
</feature>
<evidence type="ECO:0000313" key="5">
    <source>
        <dbReference type="Proteomes" id="UP001652700"/>
    </source>
</evidence>
<sequence>MILILFAFSAILFNGVHSVCLKNSITTASGLHAPKNKSLCSGQLIFEDNFNFLDTSKWHHEQTLSGGGNNEFEWYTDDRRNSYTSNGQLHIKPTFVADEYGEKFLYSGTIDLGAKCTGSDNEGCRRTGSANAIVNPIKSARMRTLDSFSFKYGRVEVSAKVPSGDWLWPAIWMLPSKWVYGSWPASGEIDIMESRGNRQYYDPSGQNVGTQLEASTLHWGPNPKFNKFMKTHWEKKNWNGGWDNAYHRYQVEWTPEHIKFSCDDQELGTITPPSGGFWQYGDLGPSGLPNPWSRGSRMAPFDQEFHLLINLAVGGAYFNDEFNNKAYKKPWTSTEPYRQGMTKFWQANQKWKPTWNLNSDDSHLKVDYVRVWAL</sequence>
<comment type="similarity">
    <text evidence="1">Belongs to the glycosyl hydrolase 16 family.</text>
</comment>
<feature type="signal peptide" evidence="2">
    <location>
        <begin position="1"/>
        <end position="18"/>
    </location>
</feature>
<evidence type="ECO:0000256" key="1">
    <source>
        <dbReference type="ARBA" id="ARBA00006865"/>
    </source>
</evidence>
<dbReference type="Gene3D" id="2.60.120.200">
    <property type="match status" value="1"/>
</dbReference>
<dbReference type="EnsemblMetazoa" id="XM_050659688.1">
    <property type="protein sequence ID" value="XP_050515645.1"/>
    <property type="gene ID" value="LOC126890608"/>
</dbReference>
<dbReference type="FunCoup" id="A0A6P7GRP2">
    <property type="interactions" value="71"/>
</dbReference>
<protein>
    <submittedName>
        <fullName evidence="6">Beta-1,3-glucan-binding protein-like</fullName>
    </submittedName>
</protein>
<proteinExistence type="inferred from homology"/>
<evidence type="ECO:0000256" key="2">
    <source>
        <dbReference type="SAM" id="SignalP"/>
    </source>
</evidence>
<reference evidence="6" key="1">
    <citation type="submission" date="2025-04" db="UniProtKB">
        <authorList>
            <consortium name="RefSeq"/>
        </authorList>
    </citation>
    <scope>IDENTIFICATION</scope>
</reference>
<dbReference type="GO" id="GO:0004553">
    <property type="term" value="F:hydrolase activity, hydrolyzing O-glycosyl compounds"/>
    <property type="evidence" value="ECO:0007669"/>
    <property type="project" value="InterPro"/>
</dbReference>
<name>A0A6P7GRP2_DIAVI</name>
<dbReference type="GO" id="GO:0005975">
    <property type="term" value="P:carbohydrate metabolic process"/>
    <property type="evidence" value="ECO:0007669"/>
    <property type="project" value="InterPro"/>
</dbReference>
<gene>
    <name evidence="6" type="primary">LOC114345606</name>
</gene>
<dbReference type="SUPFAM" id="SSF49899">
    <property type="entry name" value="Concanavalin A-like lectins/glucanases"/>
    <property type="match status" value="1"/>
</dbReference>
<feature type="chain" id="PRO_5028445805" evidence="2">
    <location>
        <begin position="19"/>
        <end position="374"/>
    </location>
</feature>
<dbReference type="PANTHER" id="PTHR10963:SF55">
    <property type="entry name" value="GLYCOSIDE HYDROLASE FAMILY 16 PROTEIN"/>
    <property type="match status" value="1"/>
</dbReference>
<organism evidence="6">
    <name type="scientific">Diabrotica virgifera virgifera</name>
    <name type="common">western corn rootworm</name>
    <dbReference type="NCBI Taxonomy" id="50390"/>
    <lineage>
        <taxon>Eukaryota</taxon>
        <taxon>Metazoa</taxon>
        <taxon>Ecdysozoa</taxon>
        <taxon>Arthropoda</taxon>
        <taxon>Hexapoda</taxon>
        <taxon>Insecta</taxon>
        <taxon>Pterygota</taxon>
        <taxon>Neoptera</taxon>
        <taxon>Endopterygota</taxon>
        <taxon>Coleoptera</taxon>
        <taxon>Polyphaga</taxon>
        <taxon>Cucujiformia</taxon>
        <taxon>Chrysomeloidea</taxon>
        <taxon>Chrysomelidae</taxon>
        <taxon>Galerucinae</taxon>
        <taxon>Diabroticina</taxon>
        <taxon>Diabroticites</taxon>
        <taxon>Diabrotica</taxon>
    </lineage>
</organism>
<evidence type="ECO:0000313" key="6">
    <source>
        <dbReference type="RefSeq" id="XP_028152204.1"/>
    </source>
</evidence>